<dbReference type="GO" id="GO:0046464">
    <property type="term" value="P:acylglycerol catabolic process"/>
    <property type="evidence" value="ECO:0007669"/>
    <property type="project" value="TreeGrafter"/>
</dbReference>
<name>A0A553ICV7_9PEZI</name>
<dbReference type="PANTHER" id="PTHR43798:SF5">
    <property type="entry name" value="MONOACYLGLYCEROL LIPASE ABHD6"/>
    <property type="match status" value="1"/>
</dbReference>
<dbReference type="PANTHER" id="PTHR43798">
    <property type="entry name" value="MONOACYLGLYCEROL LIPASE"/>
    <property type="match status" value="1"/>
</dbReference>
<keyword evidence="3" id="KW-1185">Reference proteome</keyword>
<dbReference type="STRING" id="2512241.A0A553ICV7"/>
<dbReference type="InterPro" id="IPR029058">
    <property type="entry name" value="AB_hydrolase_fold"/>
</dbReference>
<dbReference type="GO" id="GO:0047372">
    <property type="term" value="F:monoacylglycerol lipase activity"/>
    <property type="evidence" value="ECO:0007669"/>
    <property type="project" value="TreeGrafter"/>
</dbReference>
<evidence type="ECO:0000313" key="2">
    <source>
        <dbReference type="EMBL" id="TRX98032.1"/>
    </source>
</evidence>
<dbReference type="Proteomes" id="UP000319160">
    <property type="component" value="Unassembled WGS sequence"/>
</dbReference>
<dbReference type="OrthoDB" id="2498029at2759"/>
<proteinExistence type="predicted"/>
<dbReference type="Gene3D" id="3.40.50.1820">
    <property type="entry name" value="alpha/beta hydrolase"/>
    <property type="match status" value="1"/>
</dbReference>
<dbReference type="PRINTS" id="PR00111">
    <property type="entry name" value="ABHYDROLASE"/>
</dbReference>
<organism evidence="2 3">
    <name type="scientific">Xylaria flabelliformis</name>
    <dbReference type="NCBI Taxonomy" id="2512241"/>
    <lineage>
        <taxon>Eukaryota</taxon>
        <taxon>Fungi</taxon>
        <taxon>Dikarya</taxon>
        <taxon>Ascomycota</taxon>
        <taxon>Pezizomycotina</taxon>
        <taxon>Sordariomycetes</taxon>
        <taxon>Xylariomycetidae</taxon>
        <taxon>Xylariales</taxon>
        <taxon>Xylariaceae</taxon>
        <taxon>Xylaria</taxon>
    </lineage>
</organism>
<sequence>MDAILAFDRLSQEDVPCGVTLMGFTSTQGEHDGLEVWENATTIDGRPTALSGTPVFDQFSKFASPTTFAFSAIFQISQSTQAPLSLFGSSVLIAQAQKLVEDREGLKVGTQEFRRAPRLKIEGLGAEEVTRKMVRAYSDVNRRSYEALKPLYYRETDPTVKMASKLSFSGIIEGSNRLLYVEREGNPTGPTILFVHGLGGTTNAYQTLVSSLQEFDLVRFDWSGHGRSTVPESTSIESYVEDCEAVISHFNLEQVVVVGHSLGGLISLHLAAKVSHAVKAMVLFGPVCPPPAAGQTALAGRAAAVREVGMAAVADTVVSNAFASESLANRLGEVALAREMLTRQDPQGYALAVEALINSTLPELNRITIPTKLVSGKEDKVATVESGKSLVTSMGKHAEHISLPGVGHWYMLEAPAKCVEIIKSLTT</sequence>
<dbReference type="GO" id="GO:0016020">
    <property type="term" value="C:membrane"/>
    <property type="evidence" value="ECO:0007669"/>
    <property type="project" value="TreeGrafter"/>
</dbReference>
<evidence type="ECO:0000259" key="1">
    <source>
        <dbReference type="Pfam" id="PF00561"/>
    </source>
</evidence>
<dbReference type="InterPro" id="IPR050266">
    <property type="entry name" value="AB_hydrolase_sf"/>
</dbReference>
<dbReference type="SUPFAM" id="SSF53474">
    <property type="entry name" value="alpha/beta-Hydrolases"/>
    <property type="match status" value="1"/>
</dbReference>
<accession>A0A553ICV7</accession>
<gene>
    <name evidence="2" type="ORF">FHL15_001242</name>
</gene>
<dbReference type="Pfam" id="PF00561">
    <property type="entry name" value="Abhydrolase_1"/>
    <property type="match status" value="1"/>
</dbReference>
<reference evidence="3" key="1">
    <citation type="submission" date="2019-06" db="EMBL/GenBank/DDBJ databases">
        <title>Draft genome sequence of the griseofulvin-producing fungus Xylaria cubensis strain G536.</title>
        <authorList>
            <person name="Mead M.E."/>
            <person name="Raja H.A."/>
            <person name="Steenwyk J.L."/>
            <person name="Knowles S.L."/>
            <person name="Oberlies N.H."/>
            <person name="Rokas A."/>
        </authorList>
    </citation>
    <scope>NUCLEOTIDE SEQUENCE [LARGE SCALE GENOMIC DNA]</scope>
    <source>
        <strain evidence="3">G536</strain>
    </source>
</reference>
<feature type="domain" description="AB hydrolase-1" evidence="1">
    <location>
        <begin position="190"/>
        <end position="413"/>
    </location>
</feature>
<dbReference type="InterPro" id="IPR000073">
    <property type="entry name" value="AB_hydrolase_1"/>
</dbReference>
<protein>
    <recommendedName>
        <fullName evidence="1">AB hydrolase-1 domain-containing protein</fullName>
    </recommendedName>
</protein>
<comment type="caution">
    <text evidence="2">The sequence shown here is derived from an EMBL/GenBank/DDBJ whole genome shotgun (WGS) entry which is preliminary data.</text>
</comment>
<evidence type="ECO:0000313" key="3">
    <source>
        <dbReference type="Proteomes" id="UP000319160"/>
    </source>
</evidence>
<dbReference type="AlphaFoldDB" id="A0A553ICV7"/>
<dbReference type="EMBL" id="VFLP01000004">
    <property type="protein sequence ID" value="TRX98032.1"/>
    <property type="molecule type" value="Genomic_DNA"/>
</dbReference>